<keyword evidence="1" id="KW-0678">Repressor</keyword>
<keyword evidence="5" id="KW-1185">Reference proteome</keyword>
<dbReference type="eggNOG" id="COG5443">
    <property type="taxonomic scope" value="Bacteria"/>
</dbReference>
<evidence type="ECO:0000256" key="1">
    <source>
        <dbReference type="ARBA" id="ARBA00022491"/>
    </source>
</evidence>
<dbReference type="InterPro" id="IPR009967">
    <property type="entry name" value="Flagellum_FlbT"/>
</dbReference>
<dbReference type="NCBIfam" id="NF001995">
    <property type="entry name" value="PRK00794.1-1"/>
    <property type="match status" value="1"/>
</dbReference>
<dbReference type="GO" id="GO:1902209">
    <property type="term" value="P:negative regulation of bacterial-type flagellum assembly"/>
    <property type="evidence" value="ECO:0007669"/>
    <property type="project" value="InterPro"/>
</dbReference>
<keyword evidence="4" id="KW-0966">Cell projection</keyword>
<keyword evidence="4" id="KW-0969">Cilium</keyword>
<organism evidence="4 5">
    <name type="scientific">Hyphomicrobium denitrificans 1NES1</name>
    <dbReference type="NCBI Taxonomy" id="670307"/>
    <lineage>
        <taxon>Bacteria</taxon>
        <taxon>Pseudomonadati</taxon>
        <taxon>Pseudomonadota</taxon>
        <taxon>Alphaproteobacteria</taxon>
        <taxon>Hyphomicrobiales</taxon>
        <taxon>Hyphomicrobiaceae</taxon>
        <taxon>Hyphomicrobium</taxon>
    </lineage>
</organism>
<dbReference type="STRING" id="670307.HYPDE_38568"/>
<dbReference type="GO" id="GO:0006402">
    <property type="term" value="P:mRNA catabolic process"/>
    <property type="evidence" value="ECO:0007669"/>
    <property type="project" value="InterPro"/>
</dbReference>
<reference evidence="4 5" key="1">
    <citation type="journal article" date="2013" name="Genome Announc.">
        <title>Genome sequences for three denitrifying bacterial strains isolated from a uranium- and nitrate-contaminated subsurface environment.</title>
        <authorList>
            <person name="Venkatramanan R."/>
            <person name="Prakash O."/>
            <person name="Woyke T."/>
            <person name="Chain P."/>
            <person name="Goodwin L.A."/>
            <person name="Watson D."/>
            <person name="Brooks S."/>
            <person name="Kostka J.E."/>
            <person name="Green S.J."/>
        </authorList>
    </citation>
    <scope>NUCLEOTIDE SEQUENCE [LARGE SCALE GENOMIC DNA]</scope>
    <source>
        <strain evidence="4 5">1NES1</strain>
    </source>
</reference>
<evidence type="ECO:0000256" key="3">
    <source>
        <dbReference type="ARBA" id="ARBA00022884"/>
    </source>
</evidence>
<dbReference type="EMBL" id="CP005587">
    <property type="protein sequence ID" value="AGK59383.1"/>
    <property type="molecule type" value="Genomic_DNA"/>
</dbReference>
<dbReference type="AlphaFoldDB" id="N0B8M2"/>
<dbReference type="HOGENOM" id="CLU_130913_1_0_5"/>
<dbReference type="GO" id="GO:0044781">
    <property type="term" value="P:bacterial-type flagellum organization"/>
    <property type="evidence" value="ECO:0007669"/>
    <property type="project" value="UniProtKB-KW"/>
</dbReference>
<keyword evidence="4" id="KW-0282">Flagellum</keyword>
<keyword evidence="2" id="KW-1005">Bacterial flagellum biogenesis</keyword>
<protein>
    <submittedName>
        <fullName evidence="4">Flagellar biosynthesis repressor FlbT</fullName>
    </submittedName>
</protein>
<evidence type="ECO:0000313" key="5">
    <source>
        <dbReference type="Proteomes" id="UP000005952"/>
    </source>
</evidence>
<dbReference type="PIRSF" id="PIRSF009533">
    <property type="entry name" value="FlbT"/>
    <property type="match status" value="1"/>
</dbReference>
<name>N0B8M2_9HYPH</name>
<evidence type="ECO:0000256" key="2">
    <source>
        <dbReference type="ARBA" id="ARBA00022795"/>
    </source>
</evidence>
<dbReference type="KEGG" id="hdt:HYPDE_38568"/>
<dbReference type="Pfam" id="PF07378">
    <property type="entry name" value="FlbT"/>
    <property type="match status" value="1"/>
</dbReference>
<gene>
    <name evidence="4" type="primary">flbT</name>
    <name evidence="4" type="ORF">HYPDE_38568</name>
</gene>
<keyword evidence="3" id="KW-0694">RNA-binding</keyword>
<accession>N0B8M2</accession>
<proteinExistence type="predicted"/>
<sequence>MGMGGGLKITLRAGERIFVNGGVLKVDRKVSIELMNDVIFLLEQHVMKPEETTTPLRQLYFMVQMMLMDPALHMKARTMAKESVANLLASVSDGRILQGLMEVSGLLDTDRPFEALKKVRMLLPLEASSAKTHEPSKEVA</sequence>
<dbReference type="Proteomes" id="UP000005952">
    <property type="component" value="Chromosome"/>
</dbReference>
<evidence type="ECO:0000313" key="4">
    <source>
        <dbReference type="EMBL" id="AGK59383.1"/>
    </source>
</evidence>
<dbReference type="GO" id="GO:0048027">
    <property type="term" value="F:mRNA 5'-UTR binding"/>
    <property type="evidence" value="ECO:0007669"/>
    <property type="project" value="InterPro"/>
</dbReference>